<evidence type="ECO:0000256" key="6">
    <source>
        <dbReference type="ARBA" id="ARBA00040136"/>
    </source>
</evidence>
<evidence type="ECO:0000256" key="7">
    <source>
        <dbReference type="SAM" id="MobiDB-lite"/>
    </source>
</evidence>
<dbReference type="GO" id="GO:0046982">
    <property type="term" value="F:protein heterodimerization activity"/>
    <property type="evidence" value="ECO:0007669"/>
    <property type="project" value="InterPro"/>
</dbReference>
<dbReference type="Gene3D" id="1.10.20.10">
    <property type="entry name" value="Histone, subunit A"/>
    <property type="match status" value="1"/>
</dbReference>
<dbReference type="AlphaFoldDB" id="A0A7S1XLM5"/>
<evidence type="ECO:0000256" key="3">
    <source>
        <dbReference type="ARBA" id="ARBA00023163"/>
    </source>
</evidence>
<proteinExistence type="inferred from homology"/>
<evidence type="ECO:0000313" key="8">
    <source>
        <dbReference type="EMBL" id="CAD9248196.1"/>
    </source>
</evidence>
<dbReference type="SUPFAM" id="SSF47113">
    <property type="entry name" value="Histone-fold"/>
    <property type="match status" value="1"/>
</dbReference>
<dbReference type="PANTHER" id="PTHR11380">
    <property type="entry name" value="TRANSCRIPTION INITIATION FACTOR TFIID/SUPT3-RELATED"/>
    <property type="match status" value="1"/>
</dbReference>
<dbReference type="EMBL" id="HBGJ01010555">
    <property type="protein sequence ID" value="CAD9248196.1"/>
    <property type="molecule type" value="Transcribed_RNA"/>
</dbReference>
<evidence type="ECO:0000256" key="4">
    <source>
        <dbReference type="ARBA" id="ARBA00023242"/>
    </source>
</evidence>
<dbReference type="CDD" id="cd07978">
    <property type="entry name" value="HFD_TAF13"/>
    <property type="match status" value="1"/>
</dbReference>
<evidence type="ECO:0000256" key="2">
    <source>
        <dbReference type="ARBA" id="ARBA00023015"/>
    </source>
</evidence>
<dbReference type="GO" id="GO:0006366">
    <property type="term" value="P:transcription by RNA polymerase II"/>
    <property type="evidence" value="ECO:0007669"/>
    <property type="project" value="InterPro"/>
</dbReference>
<keyword evidence="2" id="KW-0805">Transcription regulation</keyword>
<accession>A0A7S1XLM5</accession>
<feature type="region of interest" description="Disordered" evidence="7">
    <location>
        <begin position="1"/>
        <end position="31"/>
    </location>
</feature>
<evidence type="ECO:0000256" key="5">
    <source>
        <dbReference type="ARBA" id="ARBA00038392"/>
    </source>
</evidence>
<dbReference type="InterPro" id="IPR009072">
    <property type="entry name" value="Histone-fold"/>
</dbReference>
<evidence type="ECO:0000256" key="1">
    <source>
        <dbReference type="ARBA" id="ARBA00004123"/>
    </source>
</evidence>
<name>A0A7S1XLM5_9STRA</name>
<comment type="subcellular location">
    <subcellularLocation>
        <location evidence="1">Nucleus</location>
    </subcellularLocation>
</comment>
<comment type="similarity">
    <text evidence="5">Belongs to the TAF13 family.</text>
</comment>
<dbReference type="GO" id="GO:0005634">
    <property type="term" value="C:nucleus"/>
    <property type="evidence" value="ECO:0007669"/>
    <property type="project" value="UniProtKB-SubCell"/>
</dbReference>
<protein>
    <recommendedName>
        <fullName evidence="6">Transcription initiation factor TFIID subunit 13</fullName>
    </recommendedName>
</protein>
<dbReference type="Pfam" id="PF02269">
    <property type="entry name" value="TFIID-18kDa"/>
    <property type="match status" value="1"/>
</dbReference>
<keyword evidence="3" id="KW-0804">Transcription</keyword>
<dbReference type="InterPro" id="IPR003195">
    <property type="entry name" value="TFIID_TAF13"/>
</dbReference>
<gene>
    <name evidence="8" type="ORF">PPAR1163_LOCUS6555</name>
</gene>
<keyword evidence="4" id="KW-0539">Nucleus</keyword>
<reference evidence="8" key="1">
    <citation type="submission" date="2021-01" db="EMBL/GenBank/DDBJ databases">
        <authorList>
            <person name="Corre E."/>
            <person name="Pelletier E."/>
            <person name="Niang G."/>
            <person name="Scheremetjew M."/>
            <person name="Finn R."/>
            <person name="Kale V."/>
            <person name="Holt S."/>
            <person name="Cochrane G."/>
            <person name="Meng A."/>
            <person name="Brown T."/>
            <person name="Cohen L."/>
        </authorList>
    </citation>
    <scope>NUCLEOTIDE SEQUENCE</scope>
    <source>
        <strain evidence="8">CCMP2877</strain>
    </source>
</reference>
<organism evidence="8">
    <name type="scientific">Phaeomonas parva</name>
    <dbReference type="NCBI Taxonomy" id="124430"/>
    <lineage>
        <taxon>Eukaryota</taxon>
        <taxon>Sar</taxon>
        <taxon>Stramenopiles</taxon>
        <taxon>Ochrophyta</taxon>
        <taxon>Pinguiophyceae</taxon>
        <taxon>Pinguiochrysidales</taxon>
        <taxon>Pinguiochrysidaceae</taxon>
        <taxon>Phaeomonas</taxon>
    </lineage>
</organism>
<dbReference type="PANTHER" id="PTHR11380:SF5">
    <property type="entry name" value="TRANSCRIPTION INITIATION FACTOR TFIID SUBUNIT 13"/>
    <property type="match status" value="1"/>
</dbReference>
<sequence length="130" mass="14958">MTKRPRDADSGSPRKSQPPSLASFVDNPRSSENRQLRAALAPMMYGFGDDINPDAASVELMRELVVEYIADLTEDAFNVAKIKGKLDAECFKWLVRQPKDRRKFQRVEQLLKVKEEINEAKDLQKHIKER</sequence>